<dbReference type="InterPro" id="IPR010022">
    <property type="entry name" value="XkdX"/>
</dbReference>
<gene>
    <name evidence="1" type="ORF">GBM73_17365</name>
</gene>
<dbReference type="Pfam" id="PF09693">
    <property type="entry name" value="Phage_XkdX"/>
    <property type="match status" value="1"/>
</dbReference>
<dbReference type="EMBL" id="WEFP01000011">
    <property type="protein sequence ID" value="KAB7572236.1"/>
    <property type="molecule type" value="Genomic_DNA"/>
</dbReference>
<dbReference type="RefSeq" id="WP_002302750.1">
    <property type="nucleotide sequence ID" value="NZ_AP026655.1"/>
</dbReference>
<organism evidence="1 2">
    <name type="scientific">Enterococcus faecium</name>
    <name type="common">Streptococcus faecium</name>
    <dbReference type="NCBI Taxonomy" id="1352"/>
    <lineage>
        <taxon>Bacteria</taxon>
        <taxon>Bacillati</taxon>
        <taxon>Bacillota</taxon>
        <taxon>Bacilli</taxon>
        <taxon>Lactobacillales</taxon>
        <taxon>Enterococcaceae</taxon>
        <taxon>Enterococcus</taxon>
    </lineage>
</organism>
<protein>
    <submittedName>
        <fullName evidence="1">XkdX family protein</fullName>
    </submittedName>
</protein>
<proteinExistence type="predicted"/>
<evidence type="ECO:0000313" key="1">
    <source>
        <dbReference type="EMBL" id="KAB7572236.1"/>
    </source>
</evidence>
<dbReference type="AlphaFoldDB" id="A0A1Y3JHY6"/>
<name>A0A1Y3JHY6_ENTFC</name>
<reference evidence="1 2" key="1">
    <citation type="submission" date="2019-10" db="EMBL/GenBank/DDBJ databases">
        <title>Evolutionary dynamics of vancomycin-resistant Enterococcus faecium during gastrointestinal tract colonization and bloodstream infection in immunocompromised pediatric patients.</title>
        <authorList>
            <person name="Chilambi G.S."/>
            <person name="Nordstrom H.R."/>
            <person name="Evans D.R."/>
            <person name="Ferrolino J."/>
            <person name="Hayden R.T."/>
            <person name="Maron G.M."/>
            <person name="Vo A.N."/>
            <person name="Gilmore M.S."/>
            <person name="Wolf J."/>
            <person name="Rosch J.W."/>
            <person name="Van Tyne D."/>
        </authorList>
    </citation>
    <scope>NUCLEOTIDE SEQUENCE [LARGE SCALE GENOMIC DNA]</scope>
    <source>
        <strain evidence="1 2">VRECG27</strain>
    </source>
</reference>
<comment type="caution">
    <text evidence="1">The sequence shown here is derived from an EMBL/GenBank/DDBJ whole genome shotgun (WGS) entry which is preliminary data.</text>
</comment>
<dbReference type="NCBIfam" id="TIGR01669">
    <property type="entry name" value="phage_XkdX"/>
    <property type="match status" value="1"/>
</dbReference>
<accession>A0A1Y3JHY6</accession>
<evidence type="ECO:0000313" key="2">
    <source>
        <dbReference type="Proteomes" id="UP000469871"/>
    </source>
</evidence>
<sequence>MNSFPGFENIKQFYDWGCYTDQDLLDYVNMNCLTKDQYKQITGNEI</sequence>
<dbReference type="Proteomes" id="UP000469871">
    <property type="component" value="Unassembled WGS sequence"/>
</dbReference>